<gene>
    <name evidence="1" type="ORF">B0T15DRAFT_550315</name>
</gene>
<comment type="caution">
    <text evidence="1">The sequence shown here is derived from an EMBL/GenBank/DDBJ whole genome shotgun (WGS) entry which is preliminary data.</text>
</comment>
<name>A0AAJ0M4B4_9PEZI</name>
<proteinExistence type="predicted"/>
<organism evidence="1 2">
    <name type="scientific">Chaetomium strumarium</name>
    <dbReference type="NCBI Taxonomy" id="1170767"/>
    <lineage>
        <taxon>Eukaryota</taxon>
        <taxon>Fungi</taxon>
        <taxon>Dikarya</taxon>
        <taxon>Ascomycota</taxon>
        <taxon>Pezizomycotina</taxon>
        <taxon>Sordariomycetes</taxon>
        <taxon>Sordariomycetidae</taxon>
        <taxon>Sordariales</taxon>
        <taxon>Chaetomiaceae</taxon>
        <taxon>Chaetomium</taxon>
    </lineage>
</organism>
<dbReference type="EMBL" id="JAUDZG010000002">
    <property type="protein sequence ID" value="KAK3308314.1"/>
    <property type="molecule type" value="Genomic_DNA"/>
</dbReference>
<evidence type="ECO:0000313" key="1">
    <source>
        <dbReference type="EMBL" id="KAK3308314.1"/>
    </source>
</evidence>
<protein>
    <submittedName>
        <fullName evidence="1">Uncharacterized protein</fullName>
    </submittedName>
</protein>
<reference evidence="1" key="1">
    <citation type="journal article" date="2023" name="Mol. Phylogenet. Evol.">
        <title>Genome-scale phylogeny and comparative genomics of the fungal order Sordariales.</title>
        <authorList>
            <person name="Hensen N."/>
            <person name="Bonometti L."/>
            <person name="Westerberg I."/>
            <person name="Brannstrom I.O."/>
            <person name="Guillou S."/>
            <person name="Cros-Aarteil S."/>
            <person name="Calhoun S."/>
            <person name="Haridas S."/>
            <person name="Kuo A."/>
            <person name="Mondo S."/>
            <person name="Pangilinan J."/>
            <person name="Riley R."/>
            <person name="LaButti K."/>
            <person name="Andreopoulos B."/>
            <person name="Lipzen A."/>
            <person name="Chen C."/>
            <person name="Yan M."/>
            <person name="Daum C."/>
            <person name="Ng V."/>
            <person name="Clum A."/>
            <person name="Steindorff A."/>
            <person name="Ohm R.A."/>
            <person name="Martin F."/>
            <person name="Silar P."/>
            <person name="Natvig D.O."/>
            <person name="Lalanne C."/>
            <person name="Gautier V."/>
            <person name="Ament-Velasquez S.L."/>
            <person name="Kruys A."/>
            <person name="Hutchinson M.I."/>
            <person name="Powell A.J."/>
            <person name="Barry K."/>
            <person name="Miller A.N."/>
            <person name="Grigoriev I.V."/>
            <person name="Debuchy R."/>
            <person name="Gladieux P."/>
            <person name="Hiltunen Thoren M."/>
            <person name="Johannesson H."/>
        </authorList>
    </citation>
    <scope>NUCLEOTIDE SEQUENCE</scope>
    <source>
        <strain evidence="1">CBS 333.67</strain>
    </source>
</reference>
<dbReference type="Proteomes" id="UP001273166">
    <property type="component" value="Unassembled WGS sequence"/>
</dbReference>
<dbReference type="SUPFAM" id="SSF51395">
    <property type="entry name" value="FMN-linked oxidoreductases"/>
    <property type="match status" value="1"/>
</dbReference>
<dbReference type="RefSeq" id="XP_062724094.1">
    <property type="nucleotide sequence ID" value="XM_062870242.1"/>
</dbReference>
<keyword evidence="2" id="KW-1185">Reference proteome</keyword>
<dbReference type="Gene3D" id="3.20.20.70">
    <property type="entry name" value="Aldolase class I"/>
    <property type="match status" value="1"/>
</dbReference>
<evidence type="ECO:0000313" key="2">
    <source>
        <dbReference type="Proteomes" id="UP001273166"/>
    </source>
</evidence>
<dbReference type="InterPro" id="IPR013785">
    <property type="entry name" value="Aldolase_TIM"/>
</dbReference>
<dbReference type="AlphaFoldDB" id="A0AAJ0M4B4"/>
<sequence>MEILLRAQTSLRGDKYGEDVWARARAVVEVARPVREATREYKGFRVGVDVNNDVRQSEWEMVECVEQVKAMVEAGEDFVMIWYTEQIHNLAKQ</sequence>
<dbReference type="GeneID" id="87889071"/>
<reference evidence="1" key="2">
    <citation type="submission" date="2023-06" db="EMBL/GenBank/DDBJ databases">
        <authorList>
            <consortium name="Lawrence Berkeley National Laboratory"/>
            <person name="Mondo S.J."/>
            <person name="Hensen N."/>
            <person name="Bonometti L."/>
            <person name="Westerberg I."/>
            <person name="Brannstrom I.O."/>
            <person name="Guillou S."/>
            <person name="Cros-Aarteil S."/>
            <person name="Calhoun S."/>
            <person name="Haridas S."/>
            <person name="Kuo A."/>
            <person name="Pangilinan J."/>
            <person name="Riley R."/>
            <person name="Labutti K."/>
            <person name="Andreopoulos B."/>
            <person name="Lipzen A."/>
            <person name="Chen C."/>
            <person name="Yanf M."/>
            <person name="Daum C."/>
            <person name="Ng V."/>
            <person name="Clum A."/>
            <person name="Steindorff A."/>
            <person name="Ohm R."/>
            <person name="Martin F."/>
            <person name="Silar P."/>
            <person name="Natvig D."/>
            <person name="Lalanne C."/>
            <person name="Gautier V."/>
            <person name="Ament-Velasquez S.L."/>
            <person name="Kruys A."/>
            <person name="Hutchinson M.I."/>
            <person name="Powell A.J."/>
            <person name="Barry K."/>
            <person name="Miller A.N."/>
            <person name="Grigoriev I.V."/>
            <person name="Debuchy R."/>
            <person name="Gladieux P."/>
            <person name="Thoren M.H."/>
            <person name="Johannesson H."/>
        </authorList>
    </citation>
    <scope>NUCLEOTIDE SEQUENCE</scope>
    <source>
        <strain evidence="1">CBS 333.67</strain>
    </source>
</reference>
<accession>A0AAJ0M4B4</accession>